<comment type="subunit">
    <text evidence="5">Part of the small subunit (SSU) processome, composed of more than 70 proteins and the RNA chaperone small nucleolar RNA (snoRNA) U3. Subunit of the 40S ribosomal complex.</text>
</comment>
<proteinExistence type="inferred from homology"/>
<keyword evidence="2 6" id="KW-0689">Ribosomal protein</keyword>
<evidence type="ECO:0000256" key="5">
    <source>
        <dbReference type="ARBA" id="ARBA00046349"/>
    </source>
</evidence>
<comment type="function">
    <text evidence="4">Part of the small subunit (SSU) processome, first precursor of the small eukaryotic ribosomal subunit. During the assembly of the SSU processome in the nucleolus, many ribosome biogenesis factors, an RNA chaperone and ribosomal proteins associate with the nascent pre-rRNA and work in concert to generate RNA folding, modifications, rearrangements and cleavage as well as targeted degradation of pre-ribosomal RNA by the RNA exosome. Subunit of the 40S ribosomal complex.</text>
</comment>
<gene>
    <name evidence="8" type="ORF">U0070_000458</name>
</gene>
<dbReference type="EMBL" id="JBBHLL010000101">
    <property type="protein sequence ID" value="KAK7816605.1"/>
    <property type="molecule type" value="Genomic_DNA"/>
</dbReference>
<dbReference type="Pfam" id="PF01248">
    <property type="entry name" value="Ribosomal_L7Ae"/>
    <property type="match status" value="1"/>
</dbReference>
<dbReference type="Proteomes" id="UP001488838">
    <property type="component" value="Unassembled WGS sequence"/>
</dbReference>
<dbReference type="GO" id="GO:1990904">
    <property type="term" value="C:ribonucleoprotein complex"/>
    <property type="evidence" value="ECO:0007669"/>
    <property type="project" value="UniProtKB-KW"/>
</dbReference>
<dbReference type="InterPro" id="IPR000530">
    <property type="entry name" value="Ribosomal_eS12"/>
</dbReference>
<organism evidence="8 9">
    <name type="scientific">Myodes glareolus</name>
    <name type="common">Bank vole</name>
    <name type="synonym">Clethrionomys glareolus</name>
    <dbReference type="NCBI Taxonomy" id="447135"/>
    <lineage>
        <taxon>Eukaryota</taxon>
        <taxon>Metazoa</taxon>
        <taxon>Chordata</taxon>
        <taxon>Craniata</taxon>
        <taxon>Vertebrata</taxon>
        <taxon>Euteleostomi</taxon>
        <taxon>Mammalia</taxon>
        <taxon>Eutheria</taxon>
        <taxon>Euarchontoglires</taxon>
        <taxon>Glires</taxon>
        <taxon>Rodentia</taxon>
        <taxon>Myomorpha</taxon>
        <taxon>Muroidea</taxon>
        <taxon>Cricetidae</taxon>
        <taxon>Arvicolinae</taxon>
        <taxon>Myodes</taxon>
    </lineage>
</organism>
<evidence type="ECO:0000259" key="7">
    <source>
        <dbReference type="Pfam" id="PF01248"/>
    </source>
</evidence>
<evidence type="ECO:0000256" key="1">
    <source>
        <dbReference type="ARBA" id="ARBA00005824"/>
    </source>
</evidence>
<comment type="similarity">
    <text evidence="1 6">Belongs to the eukaryotic ribosomal protein eS12 family.</text>
</comment>
<dbReference type="AlphaFoldDB" id="A0AAW0IPG4"/>
<dbReference type="InterPro" id="IPR004038">
    <property type="entry name" value="Ribosomal_eL8/eL30/eS12/Gad45"/>
</dbReference>
<dbReference type="PANTHER" id="PTHR11843">
    <property type="entry name" value="40S RIBOSOMAL PROTEIN S12"/>
    <property type="match status" value="1"/>
</dbReference>
<sequence length="73" mass="7995">MYVKLVETLCGEHPNKLIKADDNKKLGERSGLCKTDQEGKSQEVAGCSCGVVKDSSKEAQARDIIGEHFKSKK</sequence>
<evidence type="ECO:0000256" key="6">
    <source>
        <dbReference type="RuleBase" id="RU000670"/>
    </source>
</evidence>
<evidence type="ECO:0000256" key="3">
    <source>
        <dbReference type="ARBA" id="ARBA00023274"/>
    </source>
</evidence>
<dbReference type="GO" id="GO:0003735">
    <property type="term" value="F:structural constituent of ribosome"/>
    <property type="evidence" value="ECO:0007669"/>
    <property type="project" value="InterPro"/>
</dbReference>
<protein>
    <recommendedName>
        <fullName evidence="6">40S ribosomal protein S12</fullName>
    </recommendedName>
</protein>
<dbReference type="Gene3D" id="3.30.1330.30">
    <property type="match status" value="1"/>
</dbReference>
<name>A0AAW0IPG4_MYOGA</name>
<dbReference type="SUPFAM" id="SSF55315">
    <property type="entry name" value="L30e-like"/>
    <property type="match status" value="1"/>
</dbReference>
<dbReference type="GO" id="GO:0006412">
    <property type="term" value="P:translation"/>
    <property type="evidence" value="ECO:0007669"/>
    <property type="project" value="InterPro"/>
</dbReference>
<evidence type="ECO:0000313" key="8">
    <source>
        <dbReference type="EMBL" id="KAK7816605.1"/>
    </source>
</evidence>
<reference evidence="8 9" key="1">
    <citation type="journal article" date="2023" name="bioRxiv">
        <title>Conserved and derived expression patterns and positive selection on dental genes reveal complex evolutionary context of ever-growing rodent molars.</title>
        <authorList>
            <person name="Calamari Z.T."/>
            <person name="Song A."/>
            <person name="Cohen E."/>
            <person name="Akter M."/>
            <person name="Roy R.D."/>
            <person name="Hallikas O."/>
            <person name="Christensen M.M."/>
            <person name="Li P."/>
            <person name="Marangoni P."/>
            <person name="Jernvall J."/>
            <person name="Klein O.D."/>
        </authorList>
    </citation>
    <scope>NUCLEOTIDE SEQUENCE [LARGE SCALE GENOMIC DNA]</scope>
    <source>
        <strain evidence="8">V071</strain>
    </source>
</reference>
<keyword evidence="3 6" id="KW-0687">Ribonucleoprotein</keyword>
<dbReference type="PRINTS" id="PR00972">
    <property type="entry name" value="RIBSOMALS12E"/>
</dbReference>
<evidence type="ECO:0000256" key="4">
    <source>
        <dbReference type="ARBA" id="ARBA00045472"/>
    </source>
</evidence>
<evidence type="ECO:0000313" key="9">
    <source>
        <dbReference type="Proteomes" id="UP001488838"/>
    </source>
</evidence>
<evidence type="ECO:0000256" key="2">
    <source>
        <dbReference type="ARBA" id="ARBA00022980"/>
    </source>
</evidence>
<dbReference type="GO" id="GO:0005840">
    <property type="term" value="C:ribosome"/>
    <property type="evidence" value="ECO:0007669"/>
    <property type="project" value="UniProtKB-KW"/>
</dbReference>
<accession>A0AAW0IPG4</accession>
<keyword evidence="9" id="KW-1185">Reference proteome</keyword>
<comment type="caution">
    <text evidence="8">The sequence shown here is derived from an EMBL/GenBank/DDBJ whole genome shotgun (WGS) entry which is preliminary data.</text>
</comment>
<feature type="domain" description="Ribosomal protein eL8/eL30/eS12/Gadd45" evidence="7">
    <location>
        <begin position="1"/>
        <end position="50"/>
    </location>
</feature>
<dbReference type="InterPro" id="IPR029064">
    <property type="entry name" value="Ribosomal_eL30-like_sf"/>
</dbReference>